<dbReference type="Proteomes" id="UP000326838">
    <property type="component" value="Unassembled WGS sequence"/>
</dbReference>
<keyword evidence="2" id="KW-1185">Reference proteome</keyword>
<accession>A0A5J6KRZ0</accession>
<evidence type="ECO:0000313" key="2">
    <source>
        <dbReference type="Proteomes" id="UP000326838"/>
    </source>
</evidence>
<evidence type="ECO:0000313" key="1">
    <source>
        <dbReference type="EMBL" id="KAA9132985.1"/>
    </source>
</evidence>
<protein>
    <submittedName>
        <fullName evidence="1">Uncharacterized protein</fullName>
    </submittedName>
</protein>
<comment type="caution">
    <text evidence="1">The sequence shown here is derived from an EMBL/GenBank/DDBJ whole genome shotgun (WGS) entry which is preliminary data.</text>
</comment>
<accession>A0A5N0TDC2</accession>
<reference evidence="2" key="1">
    <citation type="submission" date="2019-09" db="EMBL/GenBank/DDBJ databases">
        <title>Mumia zhuanghuii sp. nov. isolated from the intestinal contents of plateau pika (Ochotona curzoniae) in the Qinghai-Tibet plateau of China.</title>
        <authorList>
            <person name="Tian Z."/>
        </authorList>
    </citation>
    <scope>NUCLEOTIDE SEQUENCE [LARGE SCALE GENOMIC DNA]</scope>
    <source>
        <strain evidence="2">L-033</strain>
    </source>
</reference>
<organism evidence="1 2">
    <name type="scientific">Microbacterium caowuchunii</name>
    <dbReference type="NCBI Taxonomy" id="2614638"/>
    <lineage>
        <taxon>Bacteria</taxon>
        <taxon>Bacillati</taxon>
        <taxon>Actinomycetota</taxon>
        <taxon>Actinomycetes</taxon>
        <taxon>Micrococcales</taxon>
        <taxon>Microbacteriaceae</taxon>
        <taxon>Microbacterium</taxon>
    </lineage>
</organism>
<sequence>MVRGMSMAPRTSASERLVDASVVVRVLDIAGARHEVLPPRMQVSGGVLLFRSSSRASPP</sequence>
<dbReference type="EMBL" id="VYUY01000012">
    <property type="protein sequence ID" value="KAA9132985.1"/>
    <property type="molecule type" value="Genomic_DNA"/>
</dbReference>
<gene>
    <name evidence="1" type="ORF">F6B40_09810</name>
</gene>
<dbReference type="AlphaFoldDB" id="A0A5J6KRZ0"/>
<name>A0A5J6KRZ0_9MICO</name>
<proteinExistence type="predicted"/>